<dbReference type="GO" id="GO:0004499">
    <property type="term" value="F:N,N-dimethylaniline monooxygenase activity"/>
    <property type="evidence" value="ECO:0007669"/>
    <property type="project" value="InterPro"/>
</dbReference>
<keyword evidence="7" id="KW-0560">Oxidoreductase</keyword>
<dbReference type="AlphaFoldDB" id="A0A2M8QAR3"/>
<dbReference type="InterPro" id="IPR050346">
    <property type="entry name" value="FMO-like"/>
</dbReference>
<reference evidence="16 17" key="1">
    <citation type="submission" date="2017-11" db="EMBL/GenBank/DDBJ databases">
        <title>Evolution of Phototrophy in the Chloroflexi Phylum Driven by Horizontal Gene Transfer.</title>
        <authorList>
            <person name="Ward L.M."/>
            <person name="Hemp J."/>
            <person name="Shih P.M."/>
            <person name="Mcglynn S.E."/>
            <person name="Fischer W."/>
        </authorList>
    </citation>
    <scope>NUCLEOTIDE SEQUENCE [LARGE SCALE GENOMIC DNA]</scope>
    <source>
        <strain evidence="16">JP3_7</strain>
    </source>
</reference>
<comment type="catalytic activity">
    <reaction evidence="13">
        <text>2 bromide + 4-hydroxybenzoate + 2 NADPH + 2 O2 + 5 H(+) = 2,4-dibromophenol + CO2 + 2 NADP(+) + 4 H2O</text>
        <dbReference type="Rhea" id="RHEA:56348"/>
        <dbReference type="ChEBI" id="CHEBI:15377"/>
        <dbReference type="ChEBI" id="CHEBI:15378"/>
        <dbReference type="ChEBI" id="CHEBI:15379"/>
        <dbReference type="ChEBI" id="CHEBI:15858"/>
        <dbReference type="ChEBI" id="CHEBI:16526"/>
        <dbReference type="ChEBI" id="CHEBI:17879"/>
        <dbReference type="ChEBI" id="CHEBI:34238"/>
        <dbReference type="ChEBI" id="CHEBI:57783"/>
        <dbReference type="ChEBI" id="CHEBI:58349"/>
        <dbReference type="EC" id="1.14.19.55"/>
    </reaction>
    <physiologicalReaction direction="left-to-right" evidence="13">
        <dbReference type="Rhea" id="RHEA:56349"/>
    </physiologicalReaction>
</comment>
<proteinExistence type="inferred from homology"/>
<protein>
    <recommendedName>
        <fullName evidence="15">4-hydroxybenzoate brominase (decarboxylating)</fullName>
        <ecNumber evidence="14">1.14.19.55</ecNumber>
    </recommendedName>
</protein>
<dbReference type="EC" id="1.14.19.55" evidence="14"/>
<dbReference type="GO" id="GO:0050661">
    <property type="term" value="F:NADP binding"/>
    <property type="evidence" value="ECO:0007669"/>
    <property type="project" value="InterPro"/>
</dbReference>
<evidence type="ECO:0000256" key="8">
    <source>
        <dbReference type="ARBA" id="ARBA00050194"/>
    </source>
</evidence>
<evidence type="ECO:0000256" key="13">
    <source>
        <dbReference type="ARBA" id="ARBA00052260"/>
    </source>
</evidence>
<name>A0A2M8QAR3_9CHLR</name>
<comment type="catalytic activity">
    <reaction evidence="9">
        <text>3-bromo-4,5-dihydroxybenzoate + bromide + NADPH + O2 + 3 H(+) = 3,5-dibromobenzene-1,2-diol + CO2 + NADP(+) + 2 H2O</text>
        <dbReference type="Rhea" id="RHEA:56376"/>
        <dbReference type="ChEBI" id="CHEBI:15377"/>
        <dbReference type="ChEBI" id="CHEBI:15378"/>
        <dbReference type="ChEBI" id="CHEBI:15379"/>
        <dbReference type="ChEBI" id="CHEBI:15858"/>
        <dbReference type="ChEBI" id="CHEBI:16526"/>
        <dbReference type="ChEBI" id="CHEBI:57783"/>
        <dbReference type="ChEBI" id="CHEBI:58349"/>
        <dbReference type="ChEBI" id="CHEBI:140211"/>
        <dbReference type="ChEBI" id="CHEBI:140214"/>
    </reaction>
    <physiologicalReaction direction="left-to-right" evidence="9">
        <dbReference type="Rhea" id="RHEA:56377"/>
    </physiologicalReaction>
</comment>
<organism evidence="16 17">
    <name type="scientific">Candidatus Thermofonsia Clade 3 bacterium</name>
    <dbReference type="NCBI Taxonomy" id="2364212"/>
    <lineage>
        <taxon>Bacteria</taxon>
        <taxon>Bacillati</taxon>
        <taxon>Chloroflexota</taxon>
        <taxon>Candidatus Thermofontia</taxon>
        <taxon>Candidatus Thermofonsia Clade 3</taxon>
    </lineage>
</organism>
<comment type="cofactor">
    <cofactor evidence="1">
        <name>FAD</name>
        <dbReference type="ChEBI" id="CHEBI:57692"/>
    </cofactor>
</comment>
<comment type="similarity">
    <text evidence="2">Belongs to the FMO family.</text>
</comment>
<dbReference type="GO" id="GO:0050660">
    <property type="term" value="F:flavin adenine dinucleotide binding"/>
    <property type="evidence" value="ECO:0007669"/>
    <property type="project" value="InterPro"/>
</dbReference>
<evidence type="ECO:0000256" key="11">
    <source>
        <dbReference type="ARBA" id="ARBA00051726"/>
    </source>
</evidence>
<evidence type="ECO:0000256" key="14">
    <source>
        <dbReference type="ARBA" id="ARBA00066870"/>
    </source>
</evidence>
<keyword evidence="16" id="KW-0503">Monooxygenase</keyword>
<dbReference type="InterPro" id="IPR000960">
    <property type="entry name" value="Flavin_mOase"/>
</dbReference>
<gene>
    <name evidence="16" type="ORF">CUN48_11580</name>
</gene>
<accession>A0A2M8QAR3</accession>
<comment type="catalytic activity">
    <reaction evidence="11">
        <text>3,4-dihydroxybenzoate + bromide + NADPH + O2 + 2 H(+) = 3-bromo-4,5-dihydroxybenzoate + NADP(+) + 2 H2O</text>
        <dbReference type="Rhea" id="RHEA:56372"/>
        <dbReference type="ChEBI" id="CHEBI:15377"/>
        <dbReference type="ChEBI" id="CHEBI:15378"/>
        <dbReference type="ChEBI" id="CHEBI:15379"/>
        <dbReference type="ChEBI" id="CHEBI:15858"/>
        <dbReference type="ChEBI" id="CHEBI:36241"/>
        <dbReference type="ChEBI" id="CHEBI:57783"/>
        <dbReference type="ChEBI" id="CHEBI:58349"/>
        <dbReference type="ChEBI" id="CHEBI:140211"/>
    </reaction>
    <physiologicalReaction direction="left-to-right" evidence="11">
        <dbReference type="Rhea" id="RHEA:56373"/>
    </physiologicalReaction>
</comment>
<dbReference type="PANTHER" id="PTHR23023">
    <property type="entry name" value="DIMETHYLANILINE MONOOXYGENASE"/>
    <property type="match status" value="1"/>
</dbReference>
<evidence type="ECO:0000256" key="1">
    <source>
        <dbReference type="ARBA" id="ARBA00001974"/>
    </source>
</evidence>
<comment type="similarity">
    <text evidence="3">Belongs to the FAD-binding monooxygenase family.</text>
</comment>
<feature type="non-terminal residue" evidence="16">
    <location>
        <position position="370"/>
    </location>
</feature>
<comment type="catalytic activity">
    <reaction evidence="8">
        <text>3-bromo-4-hydroxybenzoate + bromide + NADPH + O2 + 3 H(+) = 2,4-dibromophenol + CO2 + NADP(+) + 2 H2O</text>
        <dbReference type="Rhea" id="RHEA:56356"/>
        <dbReference type="ChEBI" id="CHEBI:15377"/>
        <dbReference type="ChEBI" id="CHEBI:15378"/>
        <dbReference type="ChEBI" id="CHEBI:15379"/>
        <dbReference type="ChEBI" id="CHEBI:15858"/>
        <dbReference type="ChEBI" id="CHEBI:16526"/>
        <dbReference type="ChEBI" id="CHEBI:34238"/>
        <dbReference type="ChEBI" id="CHEBI:57783"/>
        <dbReference type="ChEBI" id="CHEBI:58349"/>
        <dbReference type="ChEBI" id="CHEBI:140203"/>
    </reaction>
    <physiologicalReaction direction="left-to-right" evidence="8">
        <dbReference type="Rhea" id="RHEA:56357"/>
    </physiologicalReaction>
</comment>
<evidence type="ECO:0000313" key="16">
    <source>
        <dbReference type="EMBL" id="PJF46879.1"/>
    </source>
</evidence>
<dbReference type="Proteomes" id="UP000230790">
    <property type="component" value="Unassembled WGS sequence"/>
</dbReference>
<evidence type="ECO:0000256" key="7">
    <source>
        <dbReference type="ARBA" id="ARBA00023002"/>
    </source>
</evidence>
<evidence type="ECO:0000256" key="6">
    <source>
        <dbReference type="ARBA" id="ARBA00022857"/>
    </source>
</evidence>
<keyword evidence="5" id="KW-0274">FAD</keyword>
<evidence type="ECO:0000256" key="15">
    <source>
        <dbReference type="ARBA" id="ARBA00069832"/>
    </source>
</evidence>
<evidence type="ECO:0000256" key="9">
    <source>
        <dbReference type="ARBA" id="ARBA00050583"/>
    </source>
</evidence>
<dbReference type="SUPFAM" id="SSF51905">
    <property type="entry name" value="FAD/NAD(P)-binding domain"/>
    <property type="match status" value="2"/>
</dbReference>
<evidence type="ECO:0000256" key="2">
    <source>
        <dbReference type="ARBA" id="ARBA00009183"/>
    </source>
</evidence>
<dbReference type="PIRSF" id="PIRSF000332">
    <property type="entry name" value="FMO"/>
    <property type="match status" value="1"/>
</dbReference>
<dbReference type="InterPro" id="IPR020946">
    <property type="entry name" value="Flavin_mOase-like"/>
</dbReference>
<keyword evidence="4" id="KW-0285">Flavoprotein</keyword>
<dbReference type="EMBL" id="PGTN01000085">
    <property type="protein sequence ID" value="PJF46879.1"/>
    <property type="molecule type" value="Genomic_DNA"/>
</dbReference>
<keyword evidence="6" id="KW-0521">NADP</keyword>
<comment type="catalytic activity">
    <reaction evidence="12">
        <text>3,4-dihydroxybenzoate + 2 bromide + 2 NADPH + 2 O2 + 5 H(+) = 3,5-dibromobenzene-1,2-diol + CO2 + 2 NADP(+) + 4 H2O</text>
        <dbReference type="Rhea" id="RHEA:56368"/>
        <dbReference type="ChEBI" id="CHEBI:15377"/>
        <dbReference type="ChEBI" id="CHEBI:15378"/>
        <dbReference type="ChEBI" id="CHEBI:15379"/>
        <dbReference type="ChEBI" id="CHEBI:15858"/>
        <dbReference type="ChEBI" id="CHEBI:16526"/>
        <dbReference type="ChEBI" id="CHEBI:36241"/>
        <dbReference type="ChEBI" id="CHEBI:57783"/>
        <dbReference type="ChEBI" id="CHEBI:58349"/>
        <dbReference type="ChEBI" id="CHEBI:140214"/>
        <dbReference type="EC" id="1.14.19.55"/>
    </reaction>
    <physiologicalReaction direction="left-to-right" evidence="12">
        <dbReference type="Rhea" id="RHEA:56369"/>
    </physiologicalReaction>
</comment>
<evidence type="ECO:0000256" key="4">
    <source>
        <dbReference type="ARBA" id="ARBA00022630"/>
    </source>
</evidence>
<sequence>MDYAHRYCIVGAGTSGLAAAKNLKQHGIPCDVFEKLDDVGGNWYYGKPGSSVYKSTHLISSKPGTEYTDFPMPKEYPDYPSHWQAHEYIKSYARHFGLYDLITFNTSVERIVPTDEHAASPLWDVTLSTGETRRYGGVIICNGHNWDPKWPDYPGRFDGLVLHSCQYKTPDVLIDKRVLVVGAGNSGCDIAVESAQNAKVTFHSTRRGYYYNPKYTFGKPSDQVNEFLLRLRVPLTLQRWLYSIILKLLVGLPQDYGLPKPDHKFFETHPIVNQLILYYVGQGDIKVKPDVAELRGDRVMFQDGSEEQIDVIIYATGFKITFPFIEKRYLNWKDGKPVLYWHVFHPHYDNLFVIGLIQPDSGQWGLVDYQ</sequence>
<evidence type="ECO:0000256" key="10">
    <source>
        <dbReference type="ARBA" id="ARBA00051354"/>
    </source>
</evidence>
<dbReference type="Gene3D" id="3.50.50.60">
    <property type="entry name" value="FAD/NAD(P)-binding domain"/>
    <property type="match status" value="1"/>
</dbReference>
<evidence type="ECO:0000256" key="5">
    <source>
        <dbReference type="ARBA" id="ARBA00022827"/>
    </source>
</evidence>
<dbReference type="Pfam" id="PF00743">
    <property type="entry name" value="FMO-like"/>
    <property type="match status" value="1"/>
</dbReference>
<evidence type="ECO:0000313" key="17">
    <source>
        <dbReference type="Proteomes" id="UP000230790"/>
    </source>
</evidence>
<comment type="caution">
    <text evidence="16">The sequence shown here is derived from an EMBL/GenBank/DDBJ whole genome shotgun (WGS) entry which is preliminary data.</text>
</comment>
<dbReference type="FunFam" id="3.50.50.60:FF:000023">
    <property type="entry name" value="Dimethylaniline monooxygenase [N-oxide-forming]"/>
    <property type="match status" value="1"/>
</dbReference>
<evidence type="ECO:0000256" key="12">
    <source>
        <dbReference type="ARBA" id="ARBA00052183"/>
    </source>
</evidence>
<comment type="catalytic activity">
    <reaction evidence="10">
        <text>bromide + 4-hydroxybenzoate + NADPH + O2 + 2 H(+) = 3-bromo-4-hydroxybenzoate + NADP(+) + 2 H2O</text>
        <dbReference type="Rhea" id="RHEA:56352"/>
        <dbReference type="ChEBI" id="CHEBI:15377"/>
        <dbReference type="ChEBI" id="CHEBI:15378"/>
        <dbReference type="ChEBI" id="CHEBI:15379"/>
        <dbReference type="ChEBI" id="CHEBI:15858"/>
        <dbReference type="ChEBI" id="CHEBI:17879"/>
        <dbReference type="ChEBI" id="CHEBI:57783"/>
        <dbReference type="ChEBI" id="CHEBI:58349"/>
        <dbReference type="ChEBI" id="CHEBI:140203"/>
    </reaction>
    <physiologicalReaction direction="left-to-right" evidence="10">
        <dbReference type="Rhea" id="RHEA:56353"/>
    </physiologicalReaction>
</comment>
<evidence type="ECO:0000256" key="3">
    <source>
        <dbReference type="ARBA" id="ARBA00010139"/>
    </source>
</evidence>
<dbReference type="InterPro" id="IPR036188">
    <property type="entry name" value="FAD/NAD-bd_sf"/>
</dbReference>
<dbReference type="PRINTS" id="PR00370">
    <property type="entry name" value="FMOXYGENASE"/>
</dbReference>